<name>A0ABW2GW91_9ACTN</name>
<proteinExistence type="predicted"/>
<dbReference type="RefSeq" id="WP_376806876.1">
    <property type="nucleotide sequence ID" value="NZ_JBHTAC010000013.1"/>
</dbReference>
<comment type="caution">
    <text evidence="2">The sequence shown here is derived from an EMBL/GenBank/DDBJ whole genome shotgun (WGS) entry which is preliminary data.</text>
</comment>
<sequence length="279" mass="31588">MGDIVTVVSAALSVLGAIVAGVMTTWSARRNAMFEHRLAAERHEASKAEQAQEVISRYREPLLLAAFNLQSRLHNAVGGVYMREYLNHPDEDERRYARDYTVYVLADYFCWVEIIRRDLRFLDLGDEDSNRTFHRHLNLVGTAFSSMKLPGNHFRLFKGQQRAIGELMIVATNGRADSMTYPAFCSQLDNNDEFRRWFRRLVEDVPEVVAQDWAGNERLIRAQHALIDLIDFLDPARTRLPDDRAKLLEPPPVQQPDLAMQASPGGVWAGPGPVAPGTV</sequence>
<reference evidence="3" key="1">
    <citation type="journal article" date="2019" name="Int. J. Syst. Evol. Microbiol.">
        <title>The Global Catalogue of Microorganisms (GCM) 10K type strain sequencing project: providing services to taxonomists for standard genome sequencing and annotation.</title>
        <authorList>
            <consortium name="The Broad Institute Genomics Platform"/>
            <consortium name="The Broad Institute Genome Sequencing Center for Infectious Disease"/>
            <person name="Wu L."/>
            <person name="Ma J."/>
        </authorList>
    </citation>
    <scope>NUCLEOTIDE SEQUENCE [LARGE SCALE GENOMIC DNA]</scope>
    <source>
        <strain evidence="3">CGMCC 1.9106</strain>
    </source>
</reference>
<gene>
    <name evidence="2" type="ORF">ACFQO7_14865</name>
</gene>
<organism evidence="2 3">
    <name type="scientific">Catellatospora aurea</name>
    <dbReference type="NCBI Taxonomy" id="1337874"/>
    <lineage>
        <taxon>Bacteria</taxon>
        <taxon>Bacillati</taxon>
        <taxon>Actinomycetota</taxon>
        <taxon>Actinomycetes</taxon>
        <taxon>Micromonosporales</taxon>
        <taxon>Micromonosporaceae</taxon>
        <taxon>Catellatospora</taxon>
    </lineage>
</organism>
<feature type="compositionally biased region" description="Low complexity" evidence="1">
    <location>
        <begin position="264"/>
        <end position="279"/>
    </location>
</feature>
<accession>A0ABW2GW91</accession>
<protein>
    <submittedName>
        <fullName evidence="2">Uncharacterized protein</fullName>
    </submittedName>
</protein>
<evidence type="ECO:0000313" key="3">
    <source>
        <dbReference type="Proteomes" id="UP001596392"/>
    </source>
</evidence>
<dbReference type="Proteomes" id="UP001596392">
    <property type="component" value="Unassembled WGS sequence"/>
</dbReference>
<evidence type="ECO:0000256" key="1">
    <source>
        <dbReference type="SAM" id="MobiDB-lite"/>
    </source>
</evidence>
<dbReference type="EMBL" id="JBHTAC010000013">
    <property type="protein sequence ID" value="MFC7243753.1"/>
    <property type="molecule type" value="Genomic_DNA"/>
</dbReference>
<evidence type="ECO:0000313" key="2">
    <source>
        <dbReference type="EMBL" id="MFC7243753.1"/>
    </source>
</evidence>
<keyword evidence="3" id="KW-1185">Reference proteome</keyword>
<feature type="region of interest" description="Disordered" evidence="1">
    <location>
        <begin position="246"/>
        <end position="279"/>
    </location>
</feature>